<dbReference type="GO" id="GO:0046872">
    <property type="term" value="F:metal ion binding"/>
    <property type="evidence" value="ECO:0007669"/>
    <property type="project" value="UniProtKB-KW"/>
</dbReference>
<gene>
    <name evidence="11" type="primary">rfbA</name>
    <name evidence="11" type="ORF">PN645_08920</name>
</gene>
<dbReference type="CDD" id="cd02538">
    <property type="entry name" value="G1P_TT_short"/>
    <property type="match status" value="1"/>
</dbReference>
<proteinExistence type="inferred from homology"/>
<comment type="similarity">
    <text evidence="2 9">Belongs to the glucose-1-phosphate thymidylyltransferase family.</text>
</comment>
<evidence type="ECO:0000256" key="5">
    <source>
        <dbReference type="ARBA" id="ARBA00022695"/>
    </source>
</evidence>
<evidence type="ECO:0000256" key="3">
    <source>
        <dbReference type="ARBA" id="ARBA00012461"/>
    </source>
</evidence>
<evidence type="ECO:0000259" key="10">
    <source>
        <dbReference type="Pfam" id="PF00483"/>
    </source>
</evidence>
<evidence type="ECO:0000313" key="12">
    <source>
        <dbReference type="Proteomes" id="UP001212263"/>
    </source>
</evidence>
<dbReference type="EMBL" id="JAQMRD010000009">
    <property type="protein sequence ID" value="MDB9223126.1"/>
    <property type="molecule type" value="Genomic_DNA"/>
</dbReference>
<evidence type="ECO:0000256" key="9">
    <source>
        <dbReference type="RuleBase" id="RU003706"/>
    </source>
</evidence>
<feature type="domain" description="Nucleotidyl transferase" evidence="10">
    <location>
        <begin position="2"/>
        <end position="241"/>
    </location>
</feature>
<evidence type="ECO:0000256" key="1">
    <source>
        <dbReference type="ARBA" id="ARBA00001946"/>
    </source>
</evidence>
<dbReference type="AlphaFoldDB" id="A0AAW6FHT1"/>
<dbReference type="PANTHER" id="PTHR43532">
    <property type="entry name" value="GLUCOSE-1-PHOSPHATE THYMIDYLYLTRANSFERASE"/>
    <property type="match status" value="1"/>
</dbReference>
<dbReference type="SUPFAM" id="SSF53448">
    <property type="entry name" value="Nucleotide-diphospho-sugar transferases"/>
    <property type="match status" value="1"/>
</dbReference>
<evidence type="ECO:0000256" key="2">
    <source>
        <dbReference type="ARBA" id="ARBA00010480"/>
    </source>
</evidence>
<dbReference type="NCBIfam" id="TIGR01207">
    <property type="entry name" value="rmlA"/>
    <property type="match status" value="1"/>
</dbReference>
<evidence type="ECO:0000256" key="7">
    <source>
        <dbReference type="ARBA" id="ARBA00022842"/>
    </source>
</evidence>
<dbReference type="InterPro" id="IPR005835">
    <property type="entry name" value="NTP_transferase_dom"/>
</dbReference>
<evidence type="ECO:0000256" key="8">
    <source>
        <dbReference type="ARBA" id="ARBA00049336"/>
    </source>
</evidence>
<dbReference type="Pfam" id="PF00483">
    <property type="entry name" value="NTP_transferase"/>
    <property type="match status" value="1"/>
</dbReference>
<comment type="function">
    <text evidence="9">Catalyzes the formation of dTDP-glucose, from dTTP and glucose 1-phosphate, as well as its pyrophosphorolysis.</text>
</comment>
<dbReference type="InterPro" id="IPR029044">
    <property type="entry name" value="Nucleotide-diphossugar_trans"/>
</dbReference>
<dbReference type="PANTHER" id="PTHR43532:SF1">
    <property type="entry name" value="GLUCOSE-1-PHOSPHATE THYMIDYLYLTRANSFERASE 1"/>
    <property type="match status" value="1"/>
</dbReference>
<dbReference type="RefSeq" id="WP_118122084.1">
    <property type="nucleotide sequence ID" value="NZ_CABJFF010000025.1"/>
</dbReference>
<comment type="cofactor">
    <cofactor evidence="1">
        <name>Mg(2+)</name>
        <dbReference type="ChEBI" id="CHEBI:18420"/>
    </cofactor>
</comment>
<name>A0AAW6FHT1_9BACT</name>
<keyword evidence="5 9" id="KW-0548">Nucleotidyltransferase</keyword>
<organism evidence="11 12">
    <name type="scientific">Odoribacter splanchnicus</name>
    <dbReference type="NCBI Taxonomy" id="28118"/>
    <lineage>
        <taxon>Bacteria</taxon>
        <taxon>Pseudomonadati</taxon>
        <taxon>Bacteroidota</taxon>
        <taxon>Bacteroidia</taxon>
        <taxon>Bacteroidales</taxon>
        <taxon>Odoribacteraceae</taxon>
        <taxon>Odoribacter</taxon>
    </lineage>
</organism>
<reference evidence="11" key="1">
    <citation type="submission" date="2023-01" db="EMBL/GenBank/DDBJ databases">
        <title>Human gut microbiome strain richness.</title>
        <authorList>
            <person name="Chen-Liaw A."/>
        </authorList>
    </citation>
    <scope>NUCLEOTIDE SEQUENCE</scope>
    <source>
        <strain evidence="11">RTP21484st1_B7_RTP21484_190118</strain>
    </source>
</reference>
<dbReference type="Proteomes" id="UP001212263">
    <property type="component" value="Unassembled WGS sequence"/>
</dbReference>
<keyword evidence="6 9" id="KW-0479">Metal-binding</keyword>
<dbReference type="InterPro" id="IPR005907">
    <property type="entry name" value="G1P_thy_trans_s"/>
</dbReference>
<evidence type="ECO:0000313" key="11">
    <source>
        <dbReference type="EMBL" id="MDB9223126.1"/>
    </source>
</evidence>
<comment type="catalytic activity">
    <reaction evidence="8 9">
        <text>dTTP + alpha-D-glucose 1-phosphate + H(+) = dTDP-alpha-D-glucose + diphosphate</text>
        <dbReference type="Rhea" id="RHEA:15225"/>
        <dbReference type="ChEBI" id="CHEBI:15378"/>
        <dbReference type="ChEBI" id="CHEBI:33019"/>
        <dbReference type="ChEBI" id="CHEBI:37568"/>
        <dbReference type="ChEBI" id="CHEBI:57477"/>
        <dbReference type="ChEBI" id="CHEBI:58601"/>
        <dbReference type="EC" id="2.7.7.24"/>
    </reaction>
</comment>
<dbReference type="FunFam" id="3.90.550.10:FF:000023">
    <property type="entry name" value="Glucose-1-phosphate thymidylyltransferase"/>
    <property type="match status" value="1"/>
</dbReference>
<accession>A0AAW6FHT1</accession>
<dbReference type="GO" id="GO:0008879">
    <property type="term" value="F:glucose-1-phosphate thymidylyltransferase activity"/>
    <property type="evidence" value="ECO:0007669"/>
    <property type="project" value="UniProtKB-EC"/>
</dbReference>
<dbReference type="EC" id="2.7.7.24" evidence="3 9"/>
<protein>
    <recommendedName>
        <fullName evidence="3 9">Glucose-1-phosphate thymidylyltransferase</fullName>
        <ecNumber evidence="3 9">2.7.7.24</ecNumber>
    </recommendedName>
</protein>
<dbReference type="Gene3D" id="3.90.550.10">
    <property type="entry name" value="Spore Coat Polysaccharide Biosynthesis Protein SpsA, Chain A"/>
    <property type="match status" value="1"/>
</dbReference>
<evidence type="ECO:0000256" key="4">
    <source>
        <dbReference type="ARBA" id="ARBA00022679"/>
    </source>
</evidence>
<keyword evidence="7 9" id="KW-0460">Magnesium</keyword>
<keyword evidence="4 9" id="KW-0808">Transferase</keyword>
<evidence type="ECO:0000256" key="6">
    <source>
        <dbReference type="ARBA" id="ARBA00022723"/>
    </source>
</evidence>
<comment type="caution">
    <text evidence="11">The sequence shown here is derived from an EMBL/GenBank/DDBJ whole genome shotgun (WGS) entry which is preliminary data.</text>
</comment>
<sequence>MKGIVLAGGSGTRLYPITKGVSKQLLPIFDKPMIYYPVSVLMLAGIREILIISTPQDLPGFRRLLGDGSDYGVRFEYAEQPSPDGLAQAFIIGEKFIGEDAACLVLGDNIFYGQSFTRMLLEAVRMAEEEQKATVFGYWVNDPERYGVAEFDKEGNVLSIEEKPALPKSNYAVVGLYFYPNKVVDVAKNIKPSARGELEITTVNQCFLQNQELKVQLLGRGFAWLDTGTHDSLSEASTFVEVIEKRQGLKIACLEGIALRQGWITAEKMRELAQPMIKNQYGQYLQKLAGEFEKK</sequence>